<sequence length="167" mass="18248">MPVRLAGGKSACRQYNGAFDQGRRSVGSTAQFGIGDASYQAAGGIGGLRRLVDDFYRIMDESPAAADIRRMHPASLELARDKLACFLSGWLGGPRLFQEKYGAIAIPAFHAQWPIDEAHAEAWLACMEQAIARQPYSPAFAEYLLTQLRVPAQRIVQASRNRHGAGQ</sequence>
<dbReference type="Proteomes" id="UP001059672">
    <property type="component" value="Chromosome"/>
</dbReference>
<dbReference type="InterPro" id="IPR001486">
    <property type="entry name" value="Hemoglobin_trunc"/>
</dbReference>
<protein>
    <submittedName>
        <fullName evidence="6">Group II truncated hemoglobin</fullName>
    </submittedName>
</protein>
<keyword evidence="1" id="KW-0813">Transport</keyword>
<evidence type="ECO:0000256" key="5">
    <source>
        <dbReference type="ARBA" id="ARBA00034496"/>
    </source>
</evidence>
<keyword evidence="7" id="KW-1185">Reference proteome</keyword>
<dbReference type="InterPro" id="IPR012292">
    <property type="entry name" value="Globin/Proto"/>
</dbReference>
<comment type="similarity">
    <text evidence="5">Belongs to the truncated hemoglobin family. Group II subfamily.</text>
</comment>
<keyword evidence="4" id="KW-0408">Iron</keyword>
<organism evidence="6 7">
    <name type="scientific">Pseudomonas benzenivorans</name>
    <dbReference type="NCBI Taxonomy" id="556533"/>
    <lineage>
        <taxon>Bacteria</taxon>
        <taxon>Pseudomonadati</taxon>
        <taxon>Pseudomonadota</taxon>
        <taxon>Gammaproteobacteria</taxon>
        <taxon>Pseudomonadales</taxon>
        <taxon>Pseudomonadaceae</taxon>
        <taxon>Pseudomonas</taxon>
    </lineage>
</organism>
<evidence type="ECO:0000313" key="7">
    <source>
        <dbReference type="Proteomes" id="UP001059672"/>
    </source>
</evidence>
<evidence type="ECO:0000256" key="3">
    <source>
        <dbReference type="ARBA" id="ARBA00022723"/>
    </source>
</evidence>
<dbReference type="PANTHER" id="PTHR47366">
    <property type="entry name" value="TWO-ON-TWO HEMOGLOBIN-3"/>
    <property type="match status" value="1"/>
</dbReference>
<evidence type="ECO:0000256" key="4">
    <source>
        <dbReference type="ARBA" id="ARBA00023004"/>
    </source>
</evidence>
<gene>
    <name evidence="6" type="ORF">KDW96_01615</name>
</gene>
<dbReference type="SUPFAM" id="SSF46458">
    <property type="entry name" value="Globin-like"/>
    <property type="match status" value="1"/>
</dbReference>
<name>A0ABY5H8V3_9PSED</name>
<evidence type="ECO:0000256" key="1">
    <source>
        <dbReference type="ARBA" id="ARBA00022448"/>
    </source>
</evidence>
<dbReference type="PANTHER" id="PTHR47366:SF1">
    <property type="entry name" value="TWO-ON-TWO HEMOGLOBIN-3"/>
    <property type="match status" value="1"/>
</dbReference>
<dbReference type="InterPro" id="IPR009050">
    <property type="entry name" value="Globin-like_sf"/>
</dbReference>
<proteinExistence type="inferred from homology"/>
<keyword evidence="2" id="KW-0349">Heme</keyword>
<evidence type="ECO:0000256" key="2">
    <source>
        <dbReference type="ARBA" id="ARBA00022617"/>
    </source>
</evidence>
<evidence type="ECO:0000313" key="6">
    <source>
        <dbReference type="EMBL" id="UTW08058.1"/>
    </source>
</evidence>
<dbReference type="Gene3D" id="1.10.490.10">
    <property type="entry name" value="Globins"/>
    <property type="match status" value="1"/>
</dbReference>
<keyword evidence="3" id="KW-0479">Metal-binding</keyword>
<dbReference type="EMBL" id="CP073346">
    <property type="protein sequence ID" value="UTW08058.1"/>
    <property type="molecule type" value="Genomic_DNA"/>
</dbReference>
<dbReference type="Pfam" id="PF01152">
    <property type="entry name" value="Bac_globin"/>
    <property type="match status" value="1"/>
</dbReference>
<accession>A0ABY5H8V3</accession>
<dbReference type="InterPro" id="IPR044203">
    <property type="entry name" value="GlbO/GLB3-like"/>
</dbReference>
<reference evidence="6" key="1">
    <citation type="submission" date="2021-04" db="EMBL/GenBank/DDBJ databases">
        <title>Oceanospirillales bacteria with DddD are important DMSP degraders in coastal seawater.</title>
        <authorList>
            <person name="Liu J."/>
        </authorList>
    </citation>
    <scope>NUCLEOTIDE SEQUENCE</scope>
    <source>
        <strain evidence="6">D13-4</strain>
    </source>
</reference>
<dbReference type="CDD" id="cd14773">
    <property type="entry name" value="TrHb2_PhHbO-like_O"/>
    <property type="match status" value="1"/>
</dbReference>